<dbReference type="GO" id="GO:0003676">
    <property type="term" value="F:nucleic acid binding"/>
    <property type="evidence" value="ECO:0007669"/>
    <property type="project" value="InterPro"/>
</dbReference>
<name>A0A223VB75_9FLAO</name>
<evidence type="ECO:0000313" key="2">
    <source>
        <dbReference type="EMBL" id="ASV32596.1"/>
    </source>
</evidence>
<organism evidence="2 3">
    <name type="scientific">Maribacter cobaltidurans</name>
    <dbReference type="NCBI Taxonomy" id="1178778"/>
    <lineage>
        <taxon>Bacteria</taxon>
        <taxon>Pseudomonadati</taxon>
        <taxon>Bacteroidota</taxon>
        <taxon>Flavobacteriia</taxon>
        <taxon>Flavobacteriales</taxon>
        <taxon>Flavobacteriaceae</taxon>
        <taxon>Maribacter</taxon>
    </lineage>
</organism>
<sequence>MISGKACSKGDYDKYYKGEKNRVLKSQHFSECPEFNKYLFDNDKIGKRRKKTNRRKAIPYKTKALLQKEIKSECPFCPNKDVDHFQVHHIDENPENNEYGNLLMLCPNCHSKITKGDISKETVGNIKVELNK</sequence>
<feature type="domain" description="HNH nuclease" evidence="1">
    <location>
        <begin position="65"/>
        <end position="111"/>
    </location>
</feature>
<keyword evidence="3" id="KW-1185">Reference proteome</keyword>
<dbReference type="SMART" id="SM00507">
    <property type="entry name" value="HNHc"/>
    <property type="match status" value="1"/>
</dbReference>
<dbReference type="InterPro" id="IPR002711">
    <property type="entry name" value="HNH"/>
</dbReference>
<dbReference type="OrthoDB" id="8440659at2"/>
<dbReference type="KEGG" id="marb:CJ263_07070"/>
<dbReference type="Pfam" id="PF01844">
    <property type="entry name" value="HNH"/>
    <property type="match status" value="1"/>
</dbReference>
<dbReference type="AlphaFoldDB" id="A0A223VB75"/>
<dbReference type="GO" id="GO:0004519">
    <property type="term" value="F:endonuclease activity"/>
    <property type="evidence" value="ECO:0007669"/>
    <property type="project" value="InterPro"/>
</dbReference>
<dbReference type="CDD" id="cd00085">
    <property type="entry name" value="HNHc"/>
    <property type="match status" value="1"/>
</dbReference>
<dbReference type="Gene3D" id="1.10.30.50">
    <property type="match status" value="1"/>
</dbReference>
<proteinExistence type="predicted"/>
<evidence type="ECO:0000313" key="3">
    <source>
        <dbReference type="Proteomes" id="UP000215244"/>
    </source>
</evidence>
<dbReference type="InterPro" id="IPR003615">
    <property type="entry name" value="HNH_nuc"/>
</dbReference>
<dbReference type="EMBL" id="CP022957">
    <property type="protein sequence ID" value="ASV32596.1"/>
    <property type="molecule type" value="Genomic_DNA"/>
</dbReference>
<dbReference type="Proteomes" id="UP000215244">
    <property type="component" value="Chromosome"/>
</dbReference>
<gene>
    <name evidence="2" type="ORF">CJ263_07070</name>
</gene>
<reference evidence="2 3" key="1">
    <citation type="submission" date="2017-08" db="EMBL/GenBank/DDBJ databases">
        <title>The complete genome sequence of Maribacter sp. B1, isolated from deep-sea sediment.</title>
        <authorList>
            <person name="Wu Y.-H."/>
            <person name="Cheng H."/>
            <person name="Xu X.-W."/>
        </authorList>
    </citation>
    <scope>NUCLEOTIDE SEQUENCE [LARGE SCALE GENOMIC DNA]</scope>
    <source>
        <strain evidence="2 3">B1</strain>
    </source>
</reference>
<accession>A0A223VB75</accession>
<protein>
    <recommendedName>
        <fullName evidence="1">HNH nuclease domain-containing protein</fullName>
    </recommendedName>
</protein>
<dbReference type="GO" id="GO:0008270">
    <property type="term" value="F:zinc ion binding"/>
    <property type="evidence" value="ECO:0007669"/>
    <property type="project" value="InterPro"/>
</dbReference>
<evidence type="ECO:0000259" key="1">
    <source>
        <dbReference type="SMART" id="SM00507"/>
    </source>
</evidence>